<dbReference type="AlphaFoldDB" id="A0A2Z2MND5"/>
<proteinExistence type="predicted"/>
<sequence length="62" mass="7201">MSVEIDVPKEIEPIVREILTAVKGERRKRAVKDLHELIKALNQTAPEEIPDTLELLEELRER</sequence>
<dbReference type="OrthoDB" id="101779at2157"/>
<evidence type="ECO:0000313" key="1">
    <source>
        <dbReference type="EMBL" id="ASJ09155.1"/>
    </source>
</evidence>
<dbReference type="GeneID" id="33318151"/>
<reference evidence="1 2" key="1">
    <citation type="submission" date="2016-04" db="EMBL/GenBank/DDBJ databases">
        <title>Complete genome sequence of Thermococcus siculi type strain RG-20.</title>
        <authorList>
            <person name="Oger P.M."/>
        </authorList>
    </citation>
    <scope>NUCLEOTIDE SEQUENCE [LARGE SCALE GENOMIC DNA]</scope>
    <source>
        <strain evidence="1 2">RG-20</strain>
    </source>
</reference>
<protein>
    <submittedName>
        <fullName evidence="1">Uncharacterized protein</fullName>
    </submittedName>
</protein>
<organism evidence="1 2">
    <name type="scientific">Thermococcus siculi</name>
    <dbReference type="NCBI Taxonomy" id="72803"/>
    <lineage>
        <taxon>Archaea</taxon>
        <taxon>Methanobacteriati</taxon>
        <taxon>Methanobacteriota</taxon>
        <taxon>Thermococci</taxon>
        <taxon>Thermococcales</taxon>
        <taxon>Thermococcaceae</taxon>
        <taxon>Thermococcus</taxon>
    </lineage>
</organism>
<dbReference type="RefSeq" id="WP_088856389.1">
    <property type="nucleotide sequence ID" value="NZ_CP015103.1"/>
</dbReference>
<gene>
    <name evidence="1" type="ORF">A3L11_07900</name>
</gene>
<dbReference type="Proteomes" id="UP000250125">
    <property type="component" value="Chromosome"/>
</dbReference>
<name>A0A2Z2MND5_9EURY</name>
<dbReference type="KEGG" id="tsl:A3L11_07900"/>
<evidence type="ECO:0000313" key="2">
    <source>
        <dbReference type="Proteomes" id="UP000250125"/>
    </source>
</evidence>
<dbReference type="EMBL" id="CP015103">
    <property type="protein sequence ID" value="ASJ09155.1"/>
    <property type="molecule type" value="Genomic_DNA"/>
</dbReference>
<accession>A0A2Z2MND5</accession>
<keyword evidence="2" id="KW-1185">Reference proteome</keyword>